<organism evidence="1 2">
    <name type="scientific">Aphanizomenon flos-aquae WA102</name>
    <dbReference type="NCBI Taxonomy" id="1710896"/>
    <lineage>
        <taxon>Bacteria</taxon>
        <taxon>Bacillati</taxon>
        <taxon>Cyanobacteriota</taxon>
        <taxon>Cyanophyceae</taxon>
        <taxon>Nostocales</taxon>
        <taxon>Aphanizomenonaceae</taxon>
        <taxon>Aphanizomenon</taxon>
    </lineage>
</organism>
<dbReference type="EMBL" id="LJOW01000036">
    <property type="protein sequence ID" value="OBQ43964.1"/>
    <property type="molecule type" value="Genomic_DNA"/>
</dbReference>
<comment type="caution">
    <text evidence="1">The sequence shown here is derived from an EMBL/GenBank/DDBJ whole genome shotgun (WGS) entry which is preliminary data.</text>
</comment>
<dbReference type="Proteomes" id="UP000092093">
    <property type="component" value="Unassembled WGS sequence"/>
</dbReference>
<accession>A0A1B7X3L3</accession>
<proteinExistence type="predicted"/>
<reference evidence="1 2" key="1">
    <citation type="submission" date="2015-09" db="EMBL/GenBank/DDBJ databases">
        <title>Aphanizomenon flos-aquae WA102.</title>
        <authorList>
            <person name="Driscoll C."/>
        </authorList>
    </citation>
    <scope>NUCLEOTIDE SEQUENCE [LARGE SCALE GENOMIC DNA]</scope>
    <source>
        <strain evidence="1">WA102</strain>
    </source>
</reference>
<protein>
    <submittedName>
        <fullName evidence="1">Uncharacterized protein</fullName>
    </submittedName>
</protein>
<gene>
    <name evidence="1" type="ORF">AN484_09465</name>
</gene>
<name>A0A1B7X3L3_APHFL</name>
<dbReference type="AlphaFoldDB" id="A0A1B7X3L3"/>
<evidence type="ECO:0000313" key="2">
    <source>
        <dbReference type="Proteomes" id="UP000092093"/>
    </source>
</evidence>
<evidence type="ECO:0000313" key="1">
    <source>
        <dbReference type="EMBL" id="OBQ43964.1"/>
    </source>
</evidence>
<sequence>MLSTFAHMNEVDKKIFVAKIIHNMNYSQSSFETMEAILKMWEQYPIRNASFFTQSNQLTHGIANN</sequence>